<dbReference type="Proteomes" id="UP000811844">
    <property type="component" value="Unassembled WGS sequence"/>
</dbReference>
<feature type="transmembrane region" description="Helical" evidence="1">
    <location>
        <begin position="78"/>
        <end position="100"/>
    </location>
</feature>
<sequence>MWWRVLIVTLAYWLMSAHFLRFDQFTFTVLAALMPLAMIIRHKLAQIALQVGLIVGCIFVWGISTFDFVSQRIALDAPWTRLVIIMSGVVLFTLFAAYCCKGLNLSKATDK</sequence>
<feature type="transmembrane region" description="Helical" evidence="1">
    <location>
        <begin position="20"/>
        <end position="40"/>
    </location>
</feature>
<evidence type="ECO:0008006" key="4">
    <source>
        <dbReference type="Google" id="ProtNLM"/>
    </source>
</evidence>
<reference evidence="2 3" key="1">
    <citation type="submission" date="2020-02" db="EMBL/GenBank/DDBJ databases">
        <title>Shewanella WXL01 sp. nov., a marine bacterium isolated from green algae in Luhuitou Fringing Reef (Northern South China Sea).</title>
        <authorList>
            <person name="Wang X."/>
        </authorList>
    </citation>
    <scope>NUCLEOTIDE SEQUENCE [LARGE SCALE GENOMIC DNA]</scope>
    <source>
        <strain evidence="2 3">MCCC 1A01895</strain>
    </source>
</reference>
<evidence type="ECO:0000313" key="3">
    <source>
        <dbReference type="Proteomes" id="UP000811844"/>
    </source>
</evidence>
<evidence type="ECO:0000256" key="1">
    <source>
        <dbReference type="SAM" id="Phobius"/>
    </source>
</evidence>
<dbReference type="RefSeq" id="WP_153662183.1">
    <property type="nucleotide sequence ID" value="NZ_JAAIKR010000017.1"/>
</dbReference>
<feature type="transmembrane region" description="Helical" evidence="1">
    <location>
        <begin position="47"/>
        <end position="66"/>
    </location>
</feature>
<keyword evidence="1" id="KW-1133">Transmembrane helix</keyword>
<evidence type="ECO:0000313" key="2">
    <source>
        <dbReference type="EMBL" id="MBR9729227.1"/>
    </source>
</evidence>
<keyword evidence="3" id="KW-1185">Reference proteome</keyword>
<gene>
    <name evidence="2" type="ORF">G3R48_14700</name>
</gene>
<keyword evidence="1" id="KW-0812">Transmembrane</keyword>
<accession>A0ABS5I5C7</accession>
<dbReference type="EMBL" id="JAAIKR010000017">
    <property type="protein sequence ID" value="MBR9729227.1"/>
    <property type="molecule type" value="Genomic_DNA"/>
</dbReference>
<name>A0ABS5I5C7_9GAMM</name>
<comment type="caution">
    <text evidence="2">The sequence shown here is derived from an EMBL/GenBank/DDBJ whole genome shotgun (WGS) entry which is preliminary data.</text>
</comment>
<protein>
    <recommendedName>
        <fullName evidence="4">DUF2069 domain-containing protein</fullName>
    </recommendedName>
</protein>
<proteinExistence type="predicted"/>
<organism evidence="2 3">
    <name type="scientific">Shewanella intestini</name>
    <dbReference type="NCBI Taxonomy" id="2017544"/>
    <lineage>
        <taxon>Bacteria</taxon>
        <taxon>Pseudomonadati</taxon>
        <taxon>Pseudomonadota</taxon>
        <taxon>Gammaproteobacteria</taxon>
        <taxon>Alteromonadales</taxon>
        <taxon>Shewanellaceae</taxon>
        <taxon>Shewanella</taxon>
    </lineage>
</organism>
<keyword evidence="1" id="KW-0472">Membrane</keyword>